<evidence type="ECO:0000313" key="3">
    <source>
        <dbReference type="EMBL" id="MBV3392882.1"/>
    </source>
</evidence>
<accession>A0AAW4MT07</accession>
<dbReference type="AlphaFoldDB" id="A0AAW4MT07"/>
<keyword evidence="5" id="KW-1185">Reference proteome</keyword>
<sequence length="117" mass="13508">MTYHNPEKFDFKVRLFNEEPCFGKGVSQLLHLCDEYGSLSKACEVMGMSHSKAWKILKRAEEDLDMKLLERVSGGSNGGGSVLSEEGKTLLKKYDEFQKRMKDFAEETFQELFNEER</sequence>
<dbReference type="Gene3D" id="1.10.10.10">
    <property type="entry name" value="Winged helix-like DNA-binding domain superfamily/Winged helix DNA-binding domain"/>
    <property type="match status" value="1"/>
</dbReference>
<proteinExistence type="predicted"/>
<dbReference type="InterPro" id="IPR000847">
    <property type="entry name" value="LysR_HTH_N"/>
</dbReference>
<dbReference type="SUPFAM" id="SSF46785">
    <property type="entry name" value="Winged helix' DNA-binding domain"/>
    <property type="match status" value="1"/>
</dbReference>
<dbReference type="PANTHER" id="PTHR30432">
    <property type="entry name" value="TRANSCRIPTIONAL REGULATOR MODE"/>
    <property type="match status" value="1"/>
</dbReference>
<gene>
    <name evidence="2" type="ORF">KSV97_06440</name>
    <name evidence="3" type="ORF">KSW06_06390</name>
</gene>
<dbReference type="RefSeq" id="WP_022424564.1">
    <property type="nucleotide sequence ID" value="NZ_JAHOEB010000032.1"/>
</dbReference>
<evidence type="ECO:0000313" key="5">
    <source>
        <dbReference type="Proteomes" id="UP001197492"/>
    </source>
</evidence>
<comment type="caution">
    <text evidence="2">The sequence shown here is derived from an EMBL/GenBank/DDBJ whole genome shotgun (WGS) entry which is preliminary data.</text>
</comment>
<name>A0AAW4MT07_9FIRM</name>
<dbReference type="EMBL" id="JAHOEF010000034">
    <property type="protein sequence ID" value="MBV3382862.1"/>
    <property type="molecule type" value="Genomic_DNA"/>
</dbReference>
<dbReference type="InterPro" id="IPR036388">
    <property type="entry name" value="WH-like_DNA-bd_sf"/>
</dbReference>
<dbReference type="EMBL" id="JAHOEL010000033">
    <property type="protein sequence ID" value="MBV3392882.1"/>
    <property type="molecule type" value="Genomic_DNA"/>
</dbReference>
<dbReference type="GO" id="GO:0003700">
    <property type="term" value="F:DNA-binding transcription factor activity"/>
    <property type="evidence" value="ECO:0007669"/>
    <property type="project" value="InterPro"/>
</dbReference>
<organism evidence="2 4">
    <name type="scientific">Catenibacterium mitsuokai</name>
    <dbReference type="NCBI Taxonomy" id="100886"/>
    <lineage>
        <taxon>Bacteria</taxon>
        <taxon>Bacillati</taxon>
        <taxon>Bacillota</taxon>
        <taxon>Erysipelotrichia</taxon>
        <taxon>Erysipelotrichales</taxon>
        <taxon>Coprobacillaceae</taxon>
        <taxon>Catenibacterium</taxon>
    </lineage>
</organism>
<dbReference type="InterPro" id="IPR051815">
    <property type="entry name" value="Molybdate_resp_trans_reg"/>
</dbReference>
<dbReference type="InterPro" id="IPR036390">
    <property type="entry name" value="WH_DNA-bd_sf"/>
</dbReference>
<protein>
    <submittedName>
        <fullName evidence="2">LysR family transcriptional regulator</fullName>
    </submittedName>
</protein>
<dbReference type="Proteomes" id="UP001196408">
    <property type="component" value="Unassembled WGS sequence"/>
</dbReference>
<evidence type="ECO:0000259" key="1">
    <source>
        <dbReference type="Pfam" id="PF00126"/>
    </source>
</evidence>
<feature type="domain" description="HTH lysR-type" evidence="1">
    <location>
        <begin position="33"/>
        <end position="87"/>
    </location>
</feature>
<dbReference type="Pfam" id="PF00126">
    <property type="entry name" value="HTH_1"/>
    <property type="match status" value="1"/>
</dbReference>
<reference evidence="2 5" key="1">
    <citation type="submission" date="2021-06" db="EMBL/GenBank/DDBJ databases">
        <title>Collection of gut derived symbiotic bacterial strains cultured from healthy donors.</title>
        <authorList>
            <person name="Lin H."/>
            <person name="Littmann E."/>
            <person name="Pamer E.G."/>
        </authorList>
    </citation>
    <scope>NUCLEOTIDE SEQUENCE</scope>
    <source>
        <strain evidence="3 5">MSK.21.70</strain>
        <strain evidence="2">MSK.21.82</strain>
    </source>
</reference>
<dbReference type="Proteomes" id="UP001197492">
    <property type="component" value="Unassembled WGS sequence"/>
</dbReference>
<dbReference type="PANTHER" id="PTHR30432:SF1">
    <property type="entry name" value="DNA-BINDING TRANSCRIPTIONAL DUAL REGULATOR MODE"/>
    <property type="match status" value="1"/>
</dbReference>
<evidence type="ECO:0000313" key="4">
    <source>
        <dbReference type="Proteomes" id="UP001196408"/>
    </source>
</evidence>
<evidence type="ECO:0000313" key="2">
    <source>
        <dbReference type="EMBL" id="MBV3382862.1"/>
    </source>
</evidence>